<name>A0A0V1HJ57_9BILA</name>
<reference evidence="1 2" key="1">
    <citation type="submission" date="2015-01" db="EMBL/GenBank/DDBJ databases">
        <title>Evolution of Trichinella species and genotypes.</title>
        <authorList>
            <person name="Korhonen P.K."/>
            <person name="Edoardo P."/>
            <person name="Giuseppe L.R."/>
            <person name="Gasser R.B."/>
        </authorList>
    </citation>
    <scope>NUCLEOTIDE SEQUENCE [LARGE SCALE GENOMIC DNA]</scope>
    <source>
        <strain evidence="1">ISS1029</strain>
    </source>
</reference>
<evidence type="ECO:0000313" key="2">
    <source>
        <dbReference type="Proteomes" id="UP000055024"/>
    </source>
</evidence>
<proteinExistence type="predicted"/>
<dbReference type="EMBL" id="JYDP01000057">
    <property type="protein sequence ID" value="KRZ10685.1"/>
    <property type="molecule type" value="Genomic_DNA"/>
</dbReference>
<keyword evidence="2" id="KW-1185">Reference proteome</keyword>
<sequence>MNNRNEMTKINKLQWDLHTSKKSLGKGLPLPTEKMERRRRRVLAAYCKHAREFDALCYASHAHAIAEKKSNDESLPLLFRLFPYAYSAAANNDNDVAAAAATTAATSAASAAAAATAAVLDFDVRVATV</sequence>
<accession>A0A0V1HJ57</accession>
<dbReference type="OrthoDB" id="10383355at2759"/>
<comment type="caution">
    <text evidence="1">The sequence shown here is derived from an EMBL/GenBank/DDBJ whole genome shotgun (WGS) entry which is preliminary data.</text>
</comment>
<gene>
    <name evidence="1" type="ORF">T11_4952</name>
</gene>
<dbReference type="AlphaFoldDB" id="A0A0V1HJ57"/>
<evidence type="ECO:0000313" key="1">
    <source>
        <dbReference type="EMBL" id="KRZ10685.1"/>
    </source>
</evidence>
<dbReference type="Proteomes" id="UP000055024">
    <property type="component" value="Unassembled WGS sequence"/>
</dbReference>
<protein>
    <submittedName>
        <fullName evidence="1">Uncharacterized protein</fullName>
    </submittedName>
</protein>
<organism evidence="1 2">
    <name type="scientific">Trichinella zimbabwensis</name>
    <dbReference type="NCBI Taxonomy" id="268475"/>
    <lineage>
        <taxon>Eukaryota</taxon>
        <taxon>Metazoa</taxon>
        <taxon>Ecdysozoa</taxon>
        <taxon>Nematoda</taxon>
        <taxon>Enoplea</taxon>
        <taxon>Dorylaimia</taxon>
        <taxon>Trichinellida</taxon>
        <taxon>Trichinellidae</taxon>
        <taxon>Trichinella</taxon>
    </lineage>
</organism>